<protein>
    <recommendedName>
        <fullName evidence="4">Transcription factor MYC/MYB N-terminal domain-containing protein</fullName>
    </recommendedName>
</protein>
<keyword evidence="1" id="KW-0805">Transcription regulation</keyword>
<name>A0ABP0WLC8_9BRYO</name>
<organism evidence="5 6">
    <name type="scientific">Sphagnum jensenii</name>
    <dbReference type="NCBI Taxonomy" id="128206"/>
    <lineage>
        <taxon>Eukaryota</taxon>
        <taxon>Viridiplantae</taxon>
        <taxon>Streptophyta</taxon>
        <taxon>Embryophyta</taxon>
        <taxon>Bryophyta</taxon>
        <taxon>Sphagnophytina</taxon>
        <taxon>Sphagnopsida</taxon>
        <taxon>Sphagnales</taxon>
        <taxon>Sphagnaceae</taxon>
        <taxon>Sphagnum</taxon>
    </lineage>
</organism>
<feature type="region of interest" description="Disordered" evidence="3">
    <location>
        <begin position="453"/>
        <end position="512"/>
    </location>
</feature>
<accession>A0ABP0WLC8</accession>
<feature type="compositionally biased region" description="Polar residues" evidence="3">
    <location>
        <begin position="475"/>
        <end position="486"/>
    </location>
</feature>
<keyword evidence="2" id="KW-0804">Transcription</keyword>
<feature type="compositionally biased region" description="Polar residues" evidence="3">
    <location>
        <begin position="551"/>
        <end position="562"/>
    </location>
</feature>
<feature type="domain" description="Transcription factor MYC/MYB N-terminal" evidence="4">
    <location>
        <begin position="19"/>
        <end position="229"/>
    </location>
</feature>
<dbReference type="PANTHER" id="PTHR46633:SF3">
    <property type="entry name" value="SERINE_THREONINE-PROTEIN KINASE WNK (WITH NO LYSINE)-LIKE PROTEIN"/>
    <property type="match status" value="1"/>
</dbReference>
<evidence type="ECO:0000256" key="1">
    <source>
        <dbReference type="ARBA" id="ARBA00023015"/>
    </source>
</evidence>
<feature type="compositionally biased region" description="Low complexity" evidence="3">
    <location>
        <begin position="453"/>
        <end position="463"/>
    </location>
</feature>
<dbReference type="PANTHER" id="PTHR46633">
    <property type="entry name" value="TRANSCRIPTION FACTOR MYC/MYB-RELATED"/>
    <property type="match status" value="1"/>
</dbReference>
<feature type="region of interest" description="Disordered" evidence="3">
    <location>
        <begin position="525"/>
        <end position="562"/>
    </location>
</feature>
<dbReference type="Proteomes" id="UP001497444">
    <property type="component" value="Chromosome 18"/>
</dbReference>
<proteinExistence type="predicted"/>
<dbReference type="InterPro" id="IPR025610">
    <property type="entry name" value="MYC/MYB_N"/>
</dbReference>
<dbReference type="EMBL" id="OZ020113">
    <property type="protein sequence ID" value="CAK9266305.1"/>
    <property type="molecule type" value="Genomic_DNA"/>
</dbReference>
<keyword evidence="6" id="KW-1185">Reference proteome</keyword>
<evidence type="ECO:0000313" key="5">
    <source>
        <dbReference type="EMBL" id="CAK9266305.1"/>
    </source>
</evidence>
<dbReference type="Pfam" id="PF14215">
    <property type="entry name" value="bHLH-MYC_N"/>
    <property type="match status" value="1"/>
</dbReference>
<feature type="region of interest" description="Disordered" evidence="3">
    <location>
        <begin position="246"/>
        <end position="278"/>
    </location>
</feature>
<evidence type="ECO:0000259" key="4">
    <source>
        <dbReference type="Pfam" id="PF14215"/>
    </source>
</evidence>
<evidence type="ECO:0000313" key="6">
    <source>
        <dbReference type="Proteomes" id="UP001497444"/>
    </source>
</evidence>
<feature type="compositionally biased region" description="Low complexity" evidence="3">
    <location>
        <begin position="249"/>
        <end position="261"/>
    </location>
</feature>
<evidence type="ECO:0000256" key="2">
    <source>
        <dbReference type="ARBA" id="ARBA00023163"/>
    </source>
</evidence>
<evidence type="ECO:0000256" key="3">
    <source>
        <dbReference type="SAM" id="MobiDB-lite"/>
    </source>
</evidence>
<sequence>MESRQAAGAGGLPTLNHLLQHTLRSLCTDSQWVYAVFWRILPRHYPPPKWETEGGVVDRSRSSKRNWILVWEDGFCNFSVCSEQSAAVQQQARAAAAAPHGNCITSSGSTSELLESSLTTSAASDVLNPELFFKMSHEVYNYGEGLMGKVAASKCHKWVYRDPLENGISSFLPPWHSSLDPHPRTWEAQFKAGIQTVAVVAVQEGLLQLGSTVKIVEDPNFVDLMQRNFNYLQSIPGVFGPHPSSHGQMMSNSMRSSCNSRPVHQHGLGHAGDQELLSDPPPEPGVRGNWIMSYPEDHHQTRSSFMSNGDYYNMSPRAAGDQFLMSSPARTGMMNGWRSSMLQHDSATTNILGMKRGAPDADLHDTSPGLSFDFKDFPYSSSSLGKLRSYAGWRPECPSPPKALNTGRCTASSGVSSLSLNLIPSMSSLDALLSKLPSVTPDQELDHSTHAAAGQLQQQRGGADSPPTGSAHYATCNSSPTTSNYVGSPPAPAASCAASPMQSQADSRTSPIRCPGAAALQASKSITSCPAASDHHPDASSPADHPRIANTADQSSDSRPGSCCTTLNDTPAAAVAAACDHELLPCNNNCNCNGGPAAAAGELAAVTVAEPFNINVGGSSGNMNSAAAAAATVSAAPILSASVVTADQRFHEHQQLIGSAAAHVQLPDLRGGRGGGILVNPAMTRDHHQIAATFDNLPDTYFGLHDHDALENNYNSIFSEIY</sequence>
<gene>
    <name evidence="5" type="ORF">CSSPJE1EN1_LOCUS11783</name>
</gene>
<feature type="compositionally biased region" description="Low complexity" evidence="3">
    <location>
        <begin position="493"/>
        <end position="505"/>
    </location>
</feature>
<reference evidence="5" key="1">
    <citation type="submission" date="2024-02" db="EMBL/GenBank/DDBJ databases">
        <authorList>
            <consortium name="ELIXIR-Norway"/>
            <consortium name="Elixir Norway"/>
        </authorList>
    </citation>
    <scope>NUCLEOTIDE SEQUENCE</scope>
</reference>